<feature type="domain" description="FAD/NAD(P)-binding" evidence="6">
    <location>
        <begin position="4"/>
        <end position="311"/>
    </location>
</feature>
<keyword evidence="2" id="KW-0285">Flavoprotein</keyword>
<sequence length="402" mass="42333">MIQNVIIAGSGFAGLWAAIAAARAAFVAGKSDELAITVVSPVAALHMRPRLYEATLDNMAPELGPLFTAVGVRHVAGRIEKIDAGERQVTVALNGGAQVTLPYDRFVLATGSQVITPNVPGLAEYGFNVDQLQQAERLERHLQSLAARPQSEARDTVVVVGAGFTGIETATEMPERLRAILGPDAKVRVLMLEHAPVVGPELGAGPRPVIEEALREVGVETITSAGVAAIGAGGVVTSDGRSFPAATVIWTAGMRANPLAEQLGGEVDRFGRVHADPYLRAPGADGVYVTGDVARAATNGEGNVAAMSCQHALSLGRVAGYNAVAELVGLPLHAYSQPKYVTCLDLGPWGALYTEGWDRQVKLTREEGKALKRAINTEWIYPPAPDRDAAFALARPDHVIVP</sequence>
<keyword evidence="8" id="KW-1185">Reference proteome</keyword>
<evidence type="ECO:0000256" key="1">
    <source>
        <dbReference type="ARBA" id="ARBA00005272"/>
    </source>
</evidence>
<dbReference type="Pfam" id="PF07992">
    <property type="entry name" value="Pyr_redox_2"/>
    <property type="match status" value="1"/>
</dbReference>
<evidence type="ECO:0000256" key="4">
    <source>
        <dbReference type="ARBA" id="ARBA00023002"/>
    </source>
</evidence>
<evidence type="ECO:0000256" key="5">
    <source>
        <dbReference type="ARBA" id="ARBA00023027"/>
    </source>
</evidence>
<accession>A0A2S2DJE0</accession>
<comment type="similarity">
    <text evidence="1">Belongs to the NADH dehydrogenase family.</text>
</comment>
<dbReference type="PANTHER" id="PTHR43706:SF45">
    <property type="entry name" value="NADH DEHYDROGENASE-LIKE PROTEIN RV1812C"/>
    <property type="match status" value="1"/>
</dbReference>
<organism evidence="7 8">
    <name type="scientific">Massilia oculi</name>
    <dbReference type="NCBI Taxonomy" id="945844"/>
    <lineage>
        <taxon>Bacteria</taxon>
        <taxon>Pseudomonadati</taxon>
        <taxon>Pseudomonadota</taxon>
        <taxon>Betaproteobacteria</taxon>
        <taxon>Burkholderiales</taxon>
        <taxon>Oxalobacteraceae</taxon>
        <taxon>Telluria group</taxon>
        <taxon>Massilia</taxon>
    </lineage>
</organism>
<dbReference type="KEGG" id="mtim:DIR46_14305"/>
<evidence type="ECO:0000313" key="8">
    <source>
        <dbReference type="Proteomes" id="UP000245820"/>
    </source>
</evidence>
<dbReference type="EMBL" id="CP029343">
    <property type="protein sequence ID" value="AWL05493.1"/>
    <property type="molecule type" value="Genomic_DNA"/>
</dbReference>
<evidence type="ECO:0000313" key="7">
    <source>
        <dbReference type="EMBL" id="AWL05493.1"/>
    </source>
</evidence>
<evidence type="ECO:0000256" key="2">
    <source>
        <dbReference type="ARBA" id="ARBA00022630"/>
    </source>
</evidence>
<dbReference type="PRINTS" id="PR00469">
    <property type="entry name" value="PNDRDTASEII"/>
</dbReference>
<gene>
    <name evidence="7" type="ORF">DIR46_14305</name>
</gene>
<dbReference type="PANTHER" id="PTHR43706">
    <property type="entry name" value="NADH DEHYDROGENASE"/>
    <property type="match status" value="1"/>
</dbReference>
<dbReference type="Gene3D" id="3.50.50.100">
    <property type="match status" value="1"/>
</dbReference>
<evidence type="ECO:0000259" key="6">
    <source>
        <dbReference type="Pfam" id="PF07992"/>
    </source>
</evidence>
<dbReference type="InterPro" id="IPR045024">
    <property type="entry name" value="NDH-2"/>
</dbReference>
<dbReference type="GO" id="GO:0003954">
    <property type="term" value="F:NADH dehydrogenase activity"/>
    <property type="evidence" value="ECO:0007669"/>
    <property type="project" value="InterPro"/>
</dbReference>
<evidence type="ECO:0000256" key="3">
    <source>
        <dbReference type="ARBA" id="ARBA00022827"/>
    </source>
</evidence>
<dbReference type="PRINTS" id="PR00368">
    <property type="entry name" value="FADPNR"/>
</dbReference>
<proteinExistence type="inferred from homology"/>
<dbReference type="SUPFAM" id="SSF51905">
    <property type="entry name" value="FAD/NAD(P)-binding domain"/>
    <property type="match status" value="1"/>
</dbReference>
<dbReference type="OrthoDB" id="9781621at2"/>
<keyword evidence="3" id="KW-0274">FAD</keyword>
<name>A0A2S2DJE0_9BURK</name>
<dbReference type="Proteomes" id="UP000245820">
    <property type="component" value="Chromosome"/>
</dbReference>
<dbReference type="AlphaFoldDB" id="A0A2S2DJE0"/>
<dbReference type="RefSeq" id="WP_109345829.1">
    <property type="nucleotide sequence ID" value="NZ_CP029343.1"/>
</dbReference>
<dbReference type="InterPro" id="IPR036188">
    <property type="entry name" value="FAD/NAD-bd_sf"/>
</dbReference>
<keyword evidence="5" id="KW-0520">NAD</keyword>
<keyword evidence="4" id="KW-0560">Oxidoreductase</keyword>
<dbReference type="InterPro" id="IPR023753">
    <property type="entry name" value="FAD/NAD-binding_dom"/>
</dbReference>
<protein>
    <submittedName>
        <fullName evidence="7">FAD-dependent oxidoreductase</fullName>
    </submittedName>
</protein>
<reference evidence="7 8" key="1">
    <citation type="submission" date="2018-05" db="EMBL/GenBank/DDBJ databases">
        <title>Complete genome sequence of Massilia oculi sp. nov. CCUG 43427T (=DSM 26321T), the type strain of M. oculi, and comparison with genome sequences of other Massilia strains.</title>
        <authorList>
            <person name="Zhu B."/>
        </authorList>
    </citation>
    <scope>NUCLEOTIDE SEQUENCE [LARGE SCALE GENOMIC DNA]</scope>
    <source>
        <strain evidence="7 8">CCUG 43427</strain>
    </source>
</reference>